<dbReference type="InterPro" id="IPR029058">
    <property type="entry name" value="AB_hydrolase_fold"/>
</dbReference>
<dbReference type="EMBL" id="ML143440">
    <property type="protein sequence ID" value="TBU26840.1"/>
    <property type="molecule type" value="Genomic_DNA"/>
</dbReference>
<evidence type="ECO:0000313" key="3">
    <source>
        <dbReference type="EMBL" id="TBU26840.1"/>
    </source>
</evidence>
<feature type="compositionally biased region" description="Basic and acidic residues" evidence="1">
    <location>
        <begin position="313"/>
        <end position="324"/>
    </location>
</feature>
<dbReference type="PANTHER" id="PTHR33840:SF2">
    <property type="entry name" value="TLE1 PHOSPHOLIPASE DOMAIN-CONTAINING PROTEIN"/>
    <property type="match status" value="1"/>
</dbReference>
<keyword evidence="5" id="KW-1185">Reference proteome</keyword>
<accession>A0A4Q9MH99</accession>
<dbReference type="AlphaFoldDB" id="A0A4Q9MH99"/>
<evidence type="ECO:0000259" key="2">
    <source>
        <dbReference type="Pfam" id="PF09994"/>
    </source>
</evidence>
<feature type="region of interest" description="Disordered" evidence="1">
    <location>
        <begin position="302"/>
        <end position="324"/>
    </location>
</feature>
<proteinExistence type="predicted"/>
<dbReference type="PANTHER" id="PTHR33840">
    <property type="match status" value="1"/>
</dbReference>
<dbReference type="EMBL" id="ML145093">
    <property type="protein sequence ID" value="TBU62470.1"/>
    <property type="molecule type" value="Genomic_DNA"/>
</dbReference>
<name>A0A4Q9MH99_9APHY</name>
<dbReference type="OrthoDB" id="3162439at2759"/>
<feature type="region of interest" description="Disordered" evidence="1">
    <location>
        <begin position="1"/>
        <end position="59"/>
    </location>
</feature>
<reference evidence="3 5" key="1">
    <citation type="submission" date="2019-01" db="EMBL/GenBank/DDBJ databases">
        <title>Draft genome sequences of three monokaryotic isolates of the white-rot basidiomycete fungus Dichomitus squalens.</title>
        <authorList>
            <consortium name="DOE Joint Genome Institute"/>
            <person name="Lopez S.C."/>
            <person name="Andreopoulos B."/>
            <person name="Pangilinan J."/>
            <person name="Lipzen A."/>
            <person name="Riley R."/>
            <person name="Ahrendt S."/>
            <person name="Ng V."/>
            <person name="Barry K."/>
            <person name="Daum C."/>
            <person name="Grigoriev I.V."/>
            <person name="Hilden K.S."/>
            <person name="Makela M.R."/>
            <person name="de Vries R.P."/>
        </authorList>
    </citation>
    <scope>NUCLEOTIDE SEQUENCE [LARGE SCALE GENOMIC DNA]</scope>
    <source>
        <strain evidence="4 5">CBS 464.89</strain>
        <strain evidence="3">OM18370.1</strain>
    </source>
</reference>
<dbReference type="Pfam" id="PF09994">
    <property type="entry name" value="T6SS_Tle1-like_cat"/>
    <property type="match status" value="1"/>
</dbReference>
<organism evidence="3">
    <name type="scientific">Dichomitus squalens</name>
    <dbReference type="NCBI Taxonomy" id="114155"/>
    <lineage>
        <taxon>Eukaryota</taxon>
        <taxon>Fungi</taxon>
        <taxon>Dikarya</taxon>
        <taxon>Basidiomycota</taxon>
        <taxon>Agaricomycotina</taxon>
        <taxon>Agaricomycetes</taxon>
        <taxon>Polyporales</taxon>
        <taxon>Polyporaceae</taxon>
        <taxon>Dichomitus</taxon>
    </lineage>
</organism>
<feature type="compositionally biased region" description="Low complexity" evidence="1">
    <location>
        <begin position="21"/>
        <end position="38"/>
    </location>
</feature>
<evidence type="ECO:0000313" key="4">
    <source>
        <dbReference type="EMBL" id="TBU62470.1"/>
    </source>
</evidence>
<sequence length="520" mass="58084">MSTNVASTDNAASSKRPAPISVSQSASTELSSSPSPFSNQRQESSHSSSSETGDHDVIPPNHPARTLVLCFDGTGDQFDTDNSNIVTFFSLLKKDSRDEQMCYYQSGIGTYIGLGGVNPIMAKVDKVLDEMIAWNLATHVQGGYEFLMQNYQGGDKICLFGFSRGAYTARALAGMLHKVGLLPTCNHQQVPFAYKMYARDDDVGWKQSTAFKKAFCIDVDIDFIGVWDTVSSVGVIPHTLPFTRSNTAIRVFRHALSLDEHRARFKANLYQHTTDEEARGTKPGEMPKSDTAWATRVGWSTPKRPTLKKKKRSEHESDFDIAESHQQRTDAKEVWFAGCHCDVGGGSVNNDTPHSLARIPLRWMIRECFKCDTGIRFHAELLKNIGLDPAALHPIVKERPGPLQPDTPHFDTVAPPVPVVSEEEHEVRDLLSPLYDQLVLAPYWWILEFIPMTQHVQGPPPARKMVKALAANLGRGRVIPKHHTPFYVHRSVQTRMQVKGLKGGPYRPKAIYHNEPIWVD</sequence>
<dbReference type="Proteomes" id="UP000292082">
    <property type="component" value="Unassembled WGS sequence"/>
</dbReference>
<evidence type="ECO:0000256" key="1">
    <source>
        <dbReference type="SAM" id="MobiDB-lite"/>
    </source>
</evidence>
<dbReference type="InterPro" id="IPR018712">
    <property type="entry name" value="Tle1-like_cat"/>
</dbReference>
<gene>
    <name evidence="4" type="ORF">BD310DRAFT_810931</name>
    <name evidence="3" type="ORF">BD311DRAFT_666721</name>
</gene>
<dbReference type="Proteomes" id="UP000292957">
    <property type="component" value="Unassembled WGS sequence"/>
</dbReference>
<feature type="compositionally biased region" description="Polar residues" evidence="1">
    <location>
        <begin position="1"/>
        <end position="13"/>
    </location>
</feature>
<protein>
    <recommendedName>
        <fullName evidence="2">T6SS Phospholipase effector Tle1-like catalytic domain-containing protein</fullName>
    </recommendedName>
</protein>
<evidence type="ECO:0000313" key="5">
    <source>
        <dbReference type="Proteomes" id="UP000292082"/>
    </source>
</evidence>
<dbReference type="SUPFAM" id="SSF53474">
    <property type="entry name" value="alpha/beta-Hydrolases"/>
    <property type="match status" value="1"/>
</dbReference>
<feature type="domain" description="T6SS Phospholipase effector Tle1-like catalytic" evidence="2">
    <location>
        <begin position="65"/>
        <end position="367"/>
    </location>
</feature>